<gene>
    <name evidence="2" type="ORF">BDV38DRAFT_234774</name>
</gene>
<keyword evidence="1" id="KW-0812">Transmembrane</keyword>
<keyword evidence="1" id="KW-0472">Membrane</keyword>
<organism evidence="2 3">
    <name type="scientific">Aspergillus pseudotamarii</name>
    <dbReference type="NCBI Taxonomy" id="132259"/>
    <lineage>
        <taxon>Eukaryota</taxon>
        <taxon>Fungi</taxon>
        <taxon>Dikarya</taxon>
        <taxon>Ascomycota</taxon>
        <taxon>Pezizomycotina</taxon>
        <taxon>Eurotiomycetes</taxon>
        <taxon>Eurotiomycetidae</taxon>
        <taxon>Eurotiales</taxon>
        <taxon>Aspergillaceae</taxon>
        <taxon>Aspergillus</taxon>
        <taxon>Aspergillus subgen. Circumdati</taxon>
    </lineage>
</organism>
<reference evidence="2 3" key="1">
    <citation type="submission" date="2019-04" db="EMBL/GenBank/DDBJ databases">
        <title>Friends and foes A comparative genomics study of 23 Aspergillus species from section Flavi.</title>
        <authorList>
            <consortium name="DOE Joint Genome Institute"/>
            <person name="Kjaerbolling I."/>
            <person name="Vesth T."/>
            <person name="Frisvad J.C."/>
            <person name="Nybo J.L."/>
            <person name="Theobald S."/>
            <person name="Kildgaard S."/>
            <person name="Isbrandt T."/>
            <person name="Kuo A."/>
            <person name="Sato A."/>
            <person name="Lyhne E.K."/>
            <person name="Kogle M.E."/>
            <person name="Wiebenga A."/>
            <person name="Kun R.S."/>
            <person name="Lubbers R.J."/>
            <person name="Makela M.R."/>
            <person name="Barry K."/>
            <person name="Chovatia M."/>
            <person name="Clum A."/>
            <person name="Daum C."/>
            <person name="Haridas S."/>
            <person name="He G."/>
            <person name="LaButti K."/>
            <person name="Lipzen A."/>
            <person name="Mondo S."/>
            <person name="Riley R."/>
            <person name="Salamov A."/>
            <person name="Simmons B.A."/>
            <person name="Magnuson J.K."/>
            <person name="Henrissat B."/>
            <person name="Mortensen U.H."/>
            <person name="Larsen T.O."/>
            <person name="Devries R.P."/>
            <person name="Grigoriev I.V."/>
            <person name="Machida M."/>
            <person name="Baker S.E."/>
            <person name="Andersen M.R."/>
        </authorList>
    </citation>
    <scope>NUCLEOTIDE SEQUENCE [LARGE SCALE GENOMIC DNA]</scope>
    <source>
        <strain evidence="2 3">CBS 117625</strain>
    </source>
</reference>
<protein>
    <submittedName>
        <fullName evidence="2">Uncharacterized protein</fullName>
    </submittedName>
</protein>
<keyword evidence="3" id="KW-1185">Reference proteome</keyword>
<evidence type="ECO:0000313" key="3">
    <source>
        <dbReference type="Proteomes" id="UP000325672"/>
    </source>
</evidence>
<keyword evidence="1" id="KW-1133">Transmembrane helix</keyword>
<dbReference type="RefSeq" id="XP_031918486.1">
    <property type="nucleotide sequence ID" value="XM_032053274.1"/>
</dbReference>
<dbReference type="EMBL" id="ML743554">
    <property type="protein sequence ID" value="KAE8142423.1"/>
    <property type="molecule type" value="Genomic_DNA"/>
</dbReference>
<proteinExistence type="predicted"/>
<sequence>MIYISLYFSSTYTYTLIIKFITVTTYLCVPIQFRFSPQRTKKYSGWRSVFNIKCSAINTCGVRERSDGVHT</sequence>
<dbReference type="GeneID" id="43637484"/>
<feature type="transmembrane region" description="Helical" evidence="1">
    <location>
        <begin position="12"/>
        <end position="33"/>
    </location>
</feature>
<evidence type="ECO:0000256" key="1">
    <source>
        <dbReference type="SAM" id="Phobius"/>
    </source>
</evidence>
<name>A0A5N6T7V9_ASPPS</name>
<evidence type="ECO:0000313" key="2">
    <source>
        <dbReference type="EMBL" id="KAE8142423.1"/>
    </source>
</evidence>
<dbReference type="AlphaFoldDB" id="A0A5N6T7V9"/>
<accession>A0A5N6T7V9</accession>
<dbReference type="Proteomes" id="UP000325672">
    <property type="component" value="Unassembled WGS sequence"/>
</dbReference>